<dbReference type="Pfam" id="PF13419">
    <property type="entry name" value="HAD_2"/>
    <property type="match status" value="1"/>
</dbReference>
<evidence type="ECO:0000313" key="5">
    <source>
        <dbReference type="EMBL" id="TWT31627.1"/>
    </source>
</evidence>
<reference evidence="5 6" key="1">
    <citation type="submission" date="2019-02" db="EMBL/GenBank/DDBJ databases">
        <title>Deep-cultivation of Planctomycetes and their phenomic and genomic characterization uncovers novel biology.</title>
        <authorList>
            <person name="Wiegand S."/>
            <person name="Jogler M."/>
            <person name="Boedeker C."/>
            <person name="Pinto D."/>
            <person name="Vollmers J."/>
            <person name="Rivas-Marin E."/>
            <person name="Kohn T."/>
            <person name="Peeters S.H."/>
            <person name="Heuer A."/>
            <person name="Rast P."/>
            <person name="Oberbeckmann S."/>
            <person name="Bunk B."/>
            <person name="Jeske O."/>
            <person name="Meyerdierks A."/>
            <person name="Storesund J.E."/>
            <person name="Kallscheuer N."/>
            <person name="Luecker S."/>
            <person name="Lage O.M."/>
            <person name="Pohl T."/>
            <person name="Merkel B.J."/>
            <person name="Hornburger P."/>
            <person name="Mueller R.-W."/>
            <person name="Bruemmer F."/>
            <person name="Labrenz M."/>
            <person name="Spormann A.M."/>
            <person name="Op Den Camp H."/>
            <person name="Overmann J."/>
            <person name="Amann R."/>
            <person name="Jetten M.S.M."/>
            <person name="Mascher T."/>
            <person name="Medema M.H."/>
            <person name="Devos D.P."/>
            <person name="Kaster A.-K."/>
            <person name="Ovreas L."/>
            <person name="Rohde M."/>
            <person name="Galperin M.Y."/>
            <person name="Jogler C."/>
        </authorList>
    </citation>
    <scope>NUCLEOTIDE SEQUENCE [LARGE SCALE GENOMIC DNA]</scope>
    <source>
        <strain evidence="5 6">Enr8</strain>
    </source>
</reference>
<dbReference type="OrthoDB" id="9781769at2"/>
<gene>
    <name evidence="5" type="primary">gph</name>
    <name evidence="5" type="ORF">Enr8_35510</name>
</gene>
<dbReference type="Proteomes" id="UP000318878">
    <property type="component" value="Unassembled WGS sequence"/>
</dbReference>
<evidence type="ECO:0000256" key="1">
    <source>
        <dbReference type="ARBA" id="ARBA00000830"/>
    </source>
</evidence>
<proteinExistence type="inferred from homology"/>
<dbReference type="InterPro" id="IPR050155">
    <property type="entry name" value="HAD-like_hydrolase_sf"/>
</dbReference>
<dbReference type="GO" id="GO:0008967">
    <property type="term" value="F:phosphoglycolate phosphatase activity"/>
    <property type="evidence" value="ECO:0007669"/>
    <property type="project" value="UniProtKB-EC"/>
</dbReference>
<evidence type="ECO:0000256" key="4">
    <source>
        <dbReference type="ARBA" id="ARBA00013078"/>
    </source>
</evidence>
<evidence type="ECO:0000313" key="6">
    <source>
        <dbReference type="Proteomes" id="UP000318878"/>
    </source>
</evidence>
<dbReference type="SFLD" id="SFLDS00003">
    <property type="entry name" value="Haloacid_Dehalogenase"/>
    <property type="match status" value="1"/>
</dbReference>
<dbReference type="InterPro" id="IPR023198">
    <property type="entry name" value="PGP-like_dom2"/>
</dbReference>
<dbReference type="InterPro" id="IPR036412">
    <property type="entry name" value="HAD-like_sf"/>
</dbReference>
<dbReference type="EC" id="3.1.3.18" evidence="4"/>
<evidence type="ECO:0000256" key="3">
    <source>
        <dbReference type="ARBA" id="ARBA00006171"/>
    </source>
</evidence>
<dbReference type="SFLD" id="SFLDG01129">
    <property type="entry name" value="C1.5:_HAD__Beta-PGM__Phosphata"/>
    <property type="match status" value="1"/>
</dbReference>
<dbReference type="Gene3D" id="3.40.50.1000">
    <property type="entry name" value="HAD superfamily/HAD-like"/>
    <property type="match status" value="1"/>
</dbReference>
<comment type="pathway">
    <text evidence="2">Organic acid metabolism; glycolate biosynthesis; glycolate from 2-phosphoglycolate: step 1/1.</text>
</comment>
<dbReference type="RefSeq" id="WP_146433888.1">
    <property type="nucleotide sequence ID" value="NZ_SJPF01000004.1"/>
</dbReference>
<comment type="similarity">
    <text evidence="3">Belongs to the HAD-like hydrolase superfamily. CbbY/CbbZ/Gph/YieH family.</text>
</comment>
<comment type="caution">
    <text evidence="5">The sequence shown here is derived from an EMBL/GenBank/DDBJ whole genome shotgun (WGS) entry which is preliminary data.</text>
</comment>
<keyword evidence="6" id="KW-1185">Reference proteome</keyword>
<sequence>MKICLFDIDGTLVNTAGAGKDAMIDSFQSTAGIDVQTTGVRVSGKTDRGIATELFGDAGKQLTEDVWEKFLSSYMAGLARNLPLRQGRVLPGIVELLDQLAEREDIALGLLTGNVAQGAYLKLTHYDLMHHFAFGGYGDLHPDRNDVAQAAKDACESHLGQAVAGDQIWVIGDTANDVRCARHIGAKALAVATGVFDRDVLAQSEPDLLMDDLADAAEFLDALAQ</sequence>
<dbReference type="SUPFAM" id="SSF56784">
    <property type="entry name" value="HAD-like"/>
    <property type="match status" value="1"/>
</dbReference>
<dbReference type="InterPro" id="IPR023214">
    <property type="entry name" value="HAD_sf"/>
</dbReference>
<organism evidence="5 6">
    <name type="scientific">Blastopirellula retiformator</name>
    <dbReference type="NCBI Taxonomy" id="2527970"/>
    <lineage>
        <taxon>Bacteria</taxon>
        <taxon>Pseudomonadati</taxon>
        <taxon>Planctomycetota</taxon>
        <taxon>Planctomycetia</taxon>
        <taxon>Pirellulales</taxon>
        <taxon>Pirellulaceae</taxon>
        <taxon>Blastopirellula</taxon>
    </lineage>
</organism>
<protein>
    <recommendedName>
        <fullName evidence="4">phosphoglycolate phosphatase</fullName>
        <ecNumber evidence="4">3.1.3.18</ecNumber>
    </recommendedName>
</protein>
<dbReference type="AlphaFoldDB" id="A0A5C5V1I3"/>
<evidence type="ECO:0000256" key="2">
    <source>
        <dbReference type="ARBA" id="ARBA00004818"/>
    </source>
</evidence>
<dbReference type="GO" id="GO:0005829">
    <property type="term" value="C:cytosol"/>
    <property type="evidence" value="ECO:0007669"/>
    <property type="project" value="TreeGrafter"/>
</dbReference>
<comment type="catalytic activity">
    <reaction evidence="1">
        <text>2-phosphoglycolate + H2O = glycolate + phosphate</text>
        <dbReference type="Rhea" id="RHEA:14369"/>
        <dbReference type="ChEBI" id="CHEBI:15377"/>
        <dbReference type="ChEBI" id="CHEBI:29805"/>
        <dbReference type="ChEBI" id="CHEBI:43474"/>
        <dbReference type="ChEBI" id="CHEBI:58033"/>
        <dbReference type="EC" id="3.1.3.18"/>
    </reaction>
</comment>
<dbReference type="Gene3D" id="1.10.150.240">
    <property type="entry name" value="Putative phosphatase, domain 2"/>
    <property type="match status" value="1"/>
</dbReference>
<dbReference type="PANTHER" id="PTHR43434:SF1">
    <property type="entry name" value="PHOSPHOGLYCOLATE PHOSPHATASE"/>
    <property type="match status" value="1"/>
</dbReference>
<name>A0A5C5V1I3_9BACT</name>
<dbReference type="GO" id="GO:0006281">
    <property type="term" value="P:DNA repair"/>
    <property type="evidence" value="ECO:0007669"/>
    <property type="project" value="TreeGrafter"/>
</dbReference>
<dbReference type="PANTHER" id="PTHR43434">
    <property type="entry name" value="PHOSPHOGLYCOLATE PHOSPHATASE"/>
    <property type="match status" value="1"/>
</dbReference>
<accession>A0A5C5V1I3</accession>
<keyword evidence="5" id="KW-0378">Hydrolase</keyword>
<dbReference type="InterPro" id="IPR041492">
    <property type="entry name" value="HAD_2"/>
</dbReference>
<dbReference type="EMBL" id="SJPF01000004">
    <property type="protein sequence ID" value="TWT31627.1"/>
    <property type="molecule type" value="Genomic_DNA"/>
</dbReference>